<geneLocation type="mitochondrion" evidence="2"/>
<evidence type="ECO:0000256" key="1">
    <source>
        <dbReference type="SAM" id="MobiDB-lite"/>
    </source>
</evidence>
<sequence>MNRILQLQLRKLTRLIQILLESPQGKVYSPGKHSPGSSPGKKVDFPTQSLSEPTERCSLSQFAPALDKTRLECL</sequence>
<proteinExistence type="predicted"/>
<reference evidence="2" key="1">
    <citation type="journal article" date="2015" name="Genome Biol. Evol.">
        <title>Organellar Genomes of White Spruce (Picea glauca): Assembly and Annotation.</title>
        <authorList>
            <person name="Jackman S.D."/>
            <person name="Warren R.L."/>
            <person name="Gibb E.A."/>
            <person name="Vandervalk B.P."/>
            <person name="Mohamadi H."/>
            <person name="Chu J."/>
            <person name="Raymond A."/>
            <person name="Pleasance S."/>
            <person name="Coope R."/>
            <person name="Wildung M.R."/>
            <person name="Ritland C.E."/>
            <person name="Bousquet J."/>
            <person name="Jones S.J."/>
            <person name="Bohlmann J."/>
            <person name="Birol I."/>
        </authorList>
    </citation>
    <scope>NUCLEOTIDE SEQUENCE [LARGE SCALE GENOMIC DNA]</scope>
    <source>
        <tissue evidence="2">Flushing bud</tissue>
    </source>
</reference>
<protein>
    <submittedName>
        <fullName evidence="2">Uncharacterized protein</fullName>
    </submittedName>
</protein>
<feature type="region of interest" description="Disordered" evidence="1">
    <location>
        <begin position="25"/>
        <end position="52"/>
    </location>
</feature>
<name>A0A101LZP1_PICGL</name>
<evidence type="ECO:0000313" key="2">
    <source>
        <dbReference type="EMBL" id="KUM48334.1"/>
    </source>
</evidence>
<feature type="compositionally biased region" description="Low complexity" evidence="1">
    <location>
        <begin position="29"/>
        <end position="40"/>
    </location>
</feature>
<dbReference type="EMBL" id="LKAM01000006">
    <property type="protein sequence ID" value="KUM48334.1"/>
    <property type="molecule type" value="Genomic_DNA"/>
</dbReference>
<gene>
    <name evidence="2" type="ORF">ABT39_MTgene5334</name>
</gene>
<comment type="caution">
    <text evidence="2">The sequence shown here is derived from an EMBL/GenBank/DDBJ whole genome shotgun (WGS) entry which is preliminary data.</text>
</comment>
<accession>A0A101LZP1</accession>
<keyword evidence="2" id="KW-0496">Mitochondrion</keyword>
<dbReference type="AlphaFoldDB" id="A0A101LZP1"/>
<organism evidence="2">
    <name type="scientific">Picea glauca</name>
    <name type="common">White spruce</name>
    <name type="synonym">Pinus glauca</name>
    <dbReference type="NCBI Taxonomy" id="3330"/>
    <lineage>
        <taxon>Eukaryota</taxon>
        <taxon>Viridiplantae</taxon>
        <taxon>Streptophyta</taxon>
        <taxon>Embryophyta</taxon>
        <taxon>Tracheophyta</taxon>
        <taxon>Spermatophyta</taxon>
        <taxon>Pinopsida</taxon>
        <taxon>Pinidae</taxon>
        <taxon>Conifers I</taxon>
        <taxon>Pinales</taxon>
        <taxon>Pinaceae</taxon>
        <taxon>Picea</taxon>
    </lineage>
</organism>